<proteinExistence type="predicted"/>
<reference evidence="2 3" key="1">
    <citation type="submission" date="2018-02" db="EMBL/GenBank/DDBJ databases">
        <title>FDA/CDC Antimicrobial Resistant Isolate Bank Genome Sequencing.</title>
        <authorList>
            <person name="Benahmed F.H."/>
            <person name="Lutgring J.D."/>
            <person name="Yoo B."/>
            <person name="Machado M."/>
            <person name="Brown A."/>
            <person name="McAllister G."/>
            <person name="Perry A."/>
            <person name="Halpin A.L."/>
            <person name="Vavikolanu K."/>
            <person name="Ott S."/>
            <person name="Zhao X."/>
            <person name="Tallon L.J."/>
            <person name="Sadzewicz L."/>
            <person name="Aluvathingal J."/>
            <person name="Nadendla S."/>
            <person name="Voskania-kordi A."/>
            <person name="Simonyan V."/>
            <person name="Patel J."/>
            <person name="Shawar R.M."/>
        </authorList>
    </citation>
    <scope>NUCLEOTIDE SEQUENCE [LARGE SCALE GENOMIC DNA]</scope>
    <source>
        <strain evidence="2 3">AR_0356</strain>
    </source>
</reference>
<keyword evidence="3" id="KW-1185">Reference proteome</keyword>
<dbReference type="EMBL" id="CP027169">
    <property type="protein sequence ID" value="AVK03479.1"/>
    <property type="molecule type" value="Genomic_DNA"/>
</dbReference>
<gene>
    <name evidence="2" type="ORF">CSB93_2303</name>
</gene>
<evidence type="ECO:0000313" key="3">
    <source>
        <dbReference type="Proteomes" id="UP000238390"/>
    </source>
</evidence>
<protein>
    <submittedName>
        <fullName evidence="2">Uncharacterized protein</fullName>
    </submittedName>
</protein>
<accession>A0A2R3INJ8</accession>
<name>A0A2R3INJ8_9PSED</name>
<dbReference type="AlphaFoldDB" id="A0A2R3INJ8"/>
<organism evidence="2 3">
    <name type="scientific">Pseudomonas paraeruginosa</name>
    <dbReference type="NCBI Taxonomy" id="2994495"/>
    <lineage>
        <taxon>Bacteria</taxon>
        <taxon>Pseudomonadati</taxon>
        <taxon>Pseudomonadota</taxon>
        <taxon>Gammaproteobacteria</taxon>
        <taxon>Pseudomonadales</taxon>
        <taxon>Pseudomonadaceae</taxon>
        <taxon>Pseudomonas</taxon>
    </lineage>
</organism>
<feature type="compositionally biased region" description="Basic and acidic residues" evidence="1">
    <location>
        <begin position="1"/>
        <end position="12"/>
    </location>
</feature>
<sequence>MGLAGHVDDARDRRKQARSVPEAKSGSEPREPRSLPARRLVGK</sequence>
<evidence type="ECO:0000313" key="2">
    <source>
        <dbReference type="EMBL" id="AVK03479.1"/>
    </source>
</evidence>
<evidence type="ECO:0000256" key="1">
    <source>
        <dbReference type="SAM" id="MobiDB-lite"/>
    </source>
</evidence>
<dbReference type="Proteomes" id="UP000238390">
    <property type="component" value="Chromosome"/>
</dbReference>
<feature type="region of interest" description="Disordered" evidence="1">
    <location>
        <begin position="1"/>
        <end position="43"/>
    </location>
</feature>